<protein>
    <submittedName>
        <fullName evidence="3">Methyltransferase family protein</fullName>
    </submittedName>
</protein>
<sequence>MYQEPDRHNNLTTPPEQWSSLIGGEKACTQLRRVLAQQLPECFGYYGLALGPLARTLSLDASPVRYWYSLGSSLPSEPDATNQQRGTIKGGLDSEKRFDPPKDFDVLADYDALPIASDSVDVILLPHLLEFIKEPHSLLREIERVIIPDGHLILSGINPVSWYGCRYLGAKMSRKKRQERRLVGLARLKDWLLLLGFQIDIYGGLQPGVEPEEQKIWQSMTSHFNSHYFIIAKKCVSTMTPIRPSWHSNQKLVPARFAEPGVQRLVERELKKAQH</sequence>
<keyword evidence="4" id="KW-1185">Reference proteome</keyword>
<dbReference type="GO" id="GO:0008757">
    <property type="term" value="F:S-adenosylmethionine-dependent methyltransferase activity"/>
    <property type="evidence" value="ECO:0007669"/>
    <property type="project" value="InterPro"/>
</dbReference>
<dbReference type="Proteomes" id="UP000245790">
    <property type="component" value="Unassembled WGS sequence"/>
</dbReference>
<dbReference type="OrthoDB" id="6191410at2"/>
<accession>A0A316G1J7</accession>
<keyword evidence="3" id="KW-0489">Methyltransferase</keyword>
<dbReference type="RefSeq" id="WP_109761660.1">
    <property type="nucleotide sequence ID" value="NZ_QGGU01000001.1"/>
</dbReference>
<feature type="region of interest" description="Disordered" evidence="1">
    <location>
        <begin position="75"/>
        <end position="94"/>
    </location>
</feature>
<reference evidence="3 4" key="1">
    <citation type="submission" date="2018-05" db="EMBL/GenBank/DDBJ databases">
        <title>Genomic Encyclopedia of Type Strains, Phase IV (KMG-IV): sequencing the most valuable type-strain genomes for metagenomic binning, comparative biology and taxonomic classification.</title>
        <authorList>
            <person name="Goeker M."/>
        </authorList>
    </citation>
    <scope>NUCLEOTIDE SEQUENCE [LARGE SCALE GENOMIC DNA]</scope>
    <source>
        <strain evidence="3 4">DSM 25350</strain>
    </source>
</reference>
<dbReference type="GO" id="GO:0032259">
    <property type="term" value="P:methylation"/>
    <property type="evidence" value="ECO:0007669"/>
    <property type="project" value="UniProtKB-KW"/>
</dbReference>
<name>A0A316G1J7_9GAMM</name>
<evidence type="ECO:0000259" key="2">
    <source>
        <dbReference type="Pfam" id="PF08241"/>
    </source>
</evidence>
<dbReference type="SUPFAM" id="SSF53335">
    <property type="entry name" value="S-adenosyl-L-methionine-dependent methyltransferases"/>
    <property type="match status" value="1"/>
</dbReference>
<dbReference type="InterPro" id="IPR029063">
    <property type="entry name" value="SAM-dependent_MTases_sf"/>
</dbReference>
<evidence type="ECO:0000313" key="3">
    <source>
        <dbReference type="EMBL" id="PWK54552.1"/>
    </source>
</evidence>
<proteinExistence type="predicted"/>
<evidence type="ECO:0000313" key="4">
    <source>
        <dbReference type="Proteomes" id="UP000245790"/>
    </source>
</evidence>
<dbReference type="EMBL" id="QGGU01000001">
    <property type="protein sequence ID" value="PWK54552.1"/>
    <property type="molecule type" value="Genomic_DNA"/>
</dbReference>
<dbReference type="Pfam" id="PF08241">
    <property type="entry name" value="Methyltransf_11"/>
    <property type="match status" value="1"/>
</dbReference>
<dbReference type="InterPro" id="IPR013216">
    <property type="entry name" value="Methyltransf_11"/>
</dbReference>
<comment type="caution">
    <text evidence="3">The sequence shown here is derived from an EMBL/GenBank/DDBJ whole genome shotgun (WGS) entry which is preliminary data.</text>
</comment>
<gene>
    <name evidence="3" type="ORF">C8D97_101406</name>
</gene>
<feature type="domain" description="Methyltransferase type 11" evidence="2">
    <location>
        <begin position="106"/>
        <end position="154"/>
    </location>
</feature>
<dbReference type="Gene3D" id="3.40.50.150">
    <property type="entry name" value="Vaccinia Virus protein VP39"/>
    <property type="match status" value="1"/>
</dbReference>
<keyword evidence="3" id="KW-0808">Transferase</keyword>
<evidence type="ECO:0000256" key="1">
    <source>
        <dbReference type="SAM" id="MobiDB-lite"/>
    </source>
</evidence>
<dbReference type="AlphaFoldDB" id="A0A316G1J7"/>
<feature type="compositionally biased region" description="Polar residues" evidence="1">
    <location>
        <begin position="75"/>
        <end position="86"/>
    </location>
</feature>
<organism evidence="3 4">
    <name type="scientific">Pleionea mediterranea</name>
    <dbReference type="NCBI Taxonomy" id="523701"/>
    <lineage>
        <taxon>Bacteria</taxon>
        <taxon>Pseudomonadati</taxon>
        <taxon>Pseudomonadota</taxon>
        <taxon>Gammaproteobacteria</taxon>
        <taxon>Oceanospirillales</taxon>
        <taxon>Pleioneaceae</taxon>
        <taxon>Pleionea</taxon>
    </lineage>
</organism>